<sequence length="63" mass="7583">MILSDAFVRLPELLELIPIGKTTWWQGVKNKRYPQPIKLGPRITVWRKSDIQRFLDNPEHWQQ</sequence>
<dbReference type="Gene3D" id="1.10.238.160">
    <property type="match status" value="1"/>
</dbReference>
<evidence type="ECO:0000313" key="2">
    <source>
        <dbReference type="Proteomes" id="UP000288227"/>
    </source>
</evidence>
<dbReference type="Proteomes" id="UP000288227">
    <property type="component" value="Unassembled WGS sequence"/>
</dbReference>
<reference evidence="1 2" key="1">
    <citation type="submission" date="2018-11" db="EMBL/GenBank/DDBJ databases">
        <title>Chryseotalea sanarue gen. nov., sp., nov., a member of the family Cytophagaceae, isolated from a brackish lake in Hamamatsu Japan.</title>
        <authorList>
            <person name="Maejima Y."/>
            <person name="Iino T."/>
            <person name="Muraguchi Y."/>
            <person name="Fukuda K."/>
            <person name="Ohkuma M."/>
            <person name="Moriuchi R."/>
            <person name="Dohra H."/>
            <person name="Kimbara K."/>
            <person name="Shintani M."/>
        </authorList>
    </citation>
    <scope>NUCLEOTIDE SEQUENCE [LARGE SCALE GENOMIC DNA]</scope>
    <source>
        <strain evidence="1 2">Ys</strain>
    </source>
</reference>
<proteinExistence type="predicted"/>
<dbReference type="OrthoDB" id="8527558at2"/>
<comment type="caution">
    <text evidence="1">The sequence shown here is derived from an EMBL/GenBank/DDBJ whole genome shotgun (WGS) entry which is preliminary data.</text>
</comment>
<accession>A0A401U4N5</accession>
<evidence type="ECO:0008006" key="3">
    <source>
        <dbReference type="Google" id="ProtNLM"/>
    </source>
</evidence>
<dbReference type="RefSeq" id="WP_127120486.1">
    <property type="nucleotide sequence ID" value="NZ_BHXQ01000001.1"/>
</dbReference>
<protein>
    <recommendedName>
        <fullName evidence="3">AlpA family phage regulatory protein</fullName>
    </recommendedName>
</protein>
<dbReference type="EMBL" id="BHXQ01000001">
    <property type="protein sequence ID" value="GCC49815.1"/>
    <property type="molecule type" value="Genomic_DNA"/>
</dbReference>
<dbReference type="InterPro" id="IPR010260">
    <property type="entry name" value="AlpA"/>
</dbReference>
<name>A0A401U4N5_9BACT</name>
<dbReference type="AlphaFoldDB" id="A0A401U4N5"/>
<dbReference type="Pfam" id="PF05930">
    <property type="entry name" value="Phage_AlpA"/>
    <property type="match status" value="1"/>
</dbReference>
<organism evidence="1 2">
    <name type="scientific">Chryseotalea sanaruensis</name>
    <dbReference type="NCBI Taxonomy" id="2482724"/>
    <lineage>
        <taxon>Bacteria</taxon>
        <taxon>Pseudomonadati</taxon>
        <taxon>Bacteroidota</taxon>
        <taxon>Cytophagia</taxon>
        <taxon>Cytophagales</taxon>
        <taxon>Chryseotaleaceae</taxon>
        <taxon>Chryseotalea</taxon>
    </lineage>
</organism>
<keyword evidence="2" id="KW-1185">Reference proteome</keyword>
<evidence type="ECO:0000313" key="1">
    <source>
        <dbReference type="EMBL" id="GCC49815.1"/>
    </source>
</evidence>
<gene>
    <name evidence="1" type="ORF">SanaruYs_00290</name>
</gene>